<dbReference type="InParanoid" id="A0A0C3CR93"/>
<sequence length="692" mass="77541">MSIMKPSLLGCLINRREVIEKFNPVRHASSNSTPMQVGNGNFAFGVDVTGLQTFLPYAALSSWGWHNFSLPLTPGQTSPDDFTGLNWWTHGRLVNYDQPNPAENDISNWLIMNPQRINLAQIGFSFGGNGDSTTENDLSDILQTLDLYSGTIASRFTVYGEAVSVNTYGDPDSDTVAVQVESQLLSNGNLAIFIDFPYPDVNKFDAPFVGVLNASATLHTTRLQESQQKAQIIHEIGNNTYVASIQWEQQGSISGPLNDTHRYLLRPKLGGSKLDFTVNFSPTPERTTYSLNSIAVSSAKWWEGYWQTGGFVDLTATDQDDAIELQRRIILSQYNLAVNEAGRDSPQESGLVNNGWYGKFHMEMVLWHLSHWARWGKWSLLDRTLPGLYERFLPTSKQRAQDQGYSGARWGKMSDPTGRSAPGEINSLLIWQQPHPFYFAEMEYQAFPNKRTLEKWDVILTETAEFMTSFAWWNTSTSVYDLGPPIYVVSENTAPNATINPTFELAYWRFGLDIAMLWKQRQNLPFPASWLHVAQNLAPLPIFNETYAVYEGIPDMWVNPTTYQDHPAMTGIYGLLPATPGFNLTIMRNTATKIASIWNFPYSYGWDFPMLAMSSARLGDIEQAVGYLLNENFQFDDIGMPVGGTRVPTPYFPGASSMLMAIAMLAGGWEGSPGPKWPEGWVVEVEGFEIAL</sequence>
<dbReference type="HOGENOM" id="CLU_024197_0_0_1"/>
<keyword evidence="2" id="KW-1185">Reference proteome</keyword>
<organism evidence="1 2">
    <name type="scientific">Oidiodendron maius (strain Zn)</name>
    <dbReference type="NCBI Taxonomy" id="913774"/>
    <lineage>
        <taxon>Eukaryota</taxon>
        <taxon>Fungi</taxon>
        <taxon>Dikarya</taxon>
        <taxon>Ascomycota</taxon>
        <taxon>Pezizomycotina</taxon>
        <taxon>Leotiomycetes</taxon>
        <taxon>Leotiomycetes incertae sedis</taxon>
        <taxon>Myxotrichaceae</taxon>
        <taxon>Oidiodendron</taxon>
    </lineage>
</organism>
<dbReference type="STRING" id="913774.A0A0C3CR93"/>
<protein>
    <recommendedName>
        <fullName evidence="3">Glycoside hydrolase family 65 protein</fullName>
    </recommendedName>
</protein>
<gene>
    <name evidence="1" type="ORF">OIDMADRAFT_104089</name>
</gene>
<dbReference type="InterPro" id="IPR008928">
    <property type="entry name" value="6-hairpin_glycosidase_sf"/>
</dbReference>
<evidence type="ECO:0000313" key="1">
    <source>
        <dbReference type="EMBL" id="KIN01549.1"/>
    </source>
</evidence>
<dbReference type="OrthoDB" id="3534988at2759"/>
<dbReference type="AlphaFoldDB" id="A0A0C3CR93"/>
<dbReference type="Proteomes" id="UP000054321">
    <property type="component" value="Unassembled WGS sequence"/>
</dbReference>
<dbReference type="GO" id="GO:0003824">
    <property type="term" value="F:catalytic activity"/>
    <property type="evidence" value="ECO:0007669"/>
    <property type="project" value="UniProtKB-ARBA"/>
</dbReference>
<dbReference type="Gene3D" id="1.50.10.10">
    <property type="match status" value="1"/>
</dbReference>
<reference evidence="2" key="2">
    <citation type="submission" date="2015-01" db="EMBL/GenBank/DDBJ databases">
        <title>Evolutionary Origins and Diversification of the Mycorrhizal Mutualists.</title>
        <authorList>
            <consortium name="DOE Joint Genome Institute"/>
            <consortium name="Mycorrhizal Genomics Consortium"/>
            <person name="Kohler A."/>
            <person name="Kuo A."/>
            <person name="Nagy L.G."/>
            <person name="Floudas D."/>
            <person name="Copeland A."/>
            <person name="Barry K.W."/>
            <person name="Cichocki N."/>
            <person name="Veneault-Fourrey C."/>
            <person name="LaButti K."/>
            <person name="Lindquist E.A."/>
            <person name="Lipzen A."/>
            <person name="Lundell T."/>
            <person name="Morin E."/>
            <person name="Murat C."/>
            <person name="Riley R."/>
            <person name="Ohm R."/>
            <person name="Sun H."/>
            <person name="Tunlid A."/>
            <person name="Henrissat B."/>
            <person name="Grigoriev I.V."/>
            <person name="Hibbett D.S."/>
            <person name="Martin F."/>
        </authorList>
    </citation>
    <scope>NUCLEOTIDE SEQUENCE [LARGE SCALE GENOMIC DNA]</scope>
    <source>
        <strain evidence="2">Zn</strain>
    </source>
</reference>
<evidence type="ECO:0000313" key="2">
    <source>
        <dbReference type="Proteomes" id="UP000054321"/>
    </source>
</evidence>
<name>A0A0C3CR93_OIDMZ</name>
<dbReference type="InterPro" id="IPR012341">
    <property type="entry name" value="6hp_glycosidase-like_sf"/>
</dbReference>
<accession>A0A0C3CR93</accession>
<evidence type="ECO:0008006" key="3">
    <source>
        <dbReference type="Google" id="ProtNLM"/>
    </source>
</evidence>
<reference evidence="1 2" key="1">
    <citation type="submission" date="2014-04" db="EMBL/GenBank/DDBJ databases">
        <authorList>
            <consortium name="DOE Joint Genome Institute"/>
            <person name="Kuo A."/>
            <person name="Martino E."/>
            <person name="Perotto S."/>
            <person name="Kohler A."/>
            <person name="Nagy L.G."/>
            <person name="Floudas D."/>
            <person name="Copeland A."/>
            <person name="Barry K.W."/>
            <person name="Cichocki N."/>
            <person name="Veneault-Fourrey C."/>
            <person name="LaButti K."/>
            <person name="Lindquist E.A."/>
            <person name="Lipzen A."/>
            <person name="Lundell T."/>
            <person name="Morin E."/>
            <person name="Murat C."/>
            <person name="Sun H."/>
            <person name="Tunlid A."/>
            <person name="Henrissat B."/>
            <person name="Grigoriev I.V."/>
            <person name="Hibbett D.S."/>
            <person name="Martin F."/>
            <person name="Nordberg H.P."/>
            <person name="Cantor M.N."/>
            <person name="Hua S.X."/>
        </authorList>
    </citation>
    <scope>NUCLEOTIDE SEQUENCE [LARGE SCALE GENOMIC DNA]</scope>
    <source>
        <strain evidence="1 2">Zn</strain>
    </source>
</reference>
<dbReference type="EMBL" id="KN832876">
    <property type="protein sequence ID" value="KIN01549.1"/>
    <property type="molecule type" value="Genomic_DNA"/>
</dbReference>
<proteinExistence type="predicted"/>
<dbReference type="SUPFAM" id="SSF48208">
    <property type="entry name" value="Six-hairpin glycosidases"/>
    <property type="match status" value="1"/>
</dbReference>
<dbReference type="GO" id="GO:0005975">
    <property type="term" value="P:carbohydrate metabolic process"/>
    <property type="evidence" value="ECO:0007669"/>
    <property type="project" value="InterPro"/>
</dbReference>